<protein>
    <recommendedName>
        <fullName evidence="11">Glycosyltransferase RgtA/B/C/D-like domain-containing protein</fullName>
    </recommendedName>
</protein>
<evidence type="ECO:0000256" key="3">
    <source>
        <dbReference type="ARBA" id="ARBA00022676"/>
    </source>
</evidence>
<sequence length="450" mass="51678">MSRKSHLIYRVADNAAAGYERYGPIVLLLICCFIIRSSYLVTLYYDTDTVTYFYASERILHGIADPLRPPVYPLIMKLFTVLWPRDPFPPMVIFQSICSFLSIIPFYFTCKMWMCSRKLALIASMIYGCLPLLHSFNNTIFPEALLITCYVNLLYIFSLYLKKPQRITAWLLNMGIVVMVLLKPGCLYLYVVLGLIWLIRIVAARSIASYYAESAGYLMAIVLLLVYCQVNSYQNGSFAVSTVTHDNNFANVVASNVYKNIPDKKLVTAIDSSIKNGVYYTIYYLNNDHDVIQQQYRNFPYINNPNMNYVSEIPSSKYGYTRKELDKYIGDVMRTKEYYRYVLENALNFMNSTIFSVKGYMLWVLMLLQAGFVVYAGLIKRNILYLDIFVLGASGGLLLTFFIVGFGQAERILAPVVPLLIFQFFRLLDLLGSVIDIKRLSHLATIKQLQ</sequence>
<evidence type="ECO:0000256" key="7">
    <source>
        <dbReference type="ARBA" id="ARBA00023136"/>
    </source>
</evidence>
<keyword evidence="10" id="KW-1185">Reference proteome</keyword>
<evidence type="ECO:0000256" key="4">
    <source>
        <dbReference type="ARBA" id="ARBA00022679"/>
    </source>
</evidence>
<gene>
    <name evidence="9" type="ORF">GO493_17160</name>
</gene>
<feature type="transmembrane region" description="Helical" evidence="8">
    <location>
        <begin position="412"/>
        <end position="431"/>
    </location>
</feature>
<organism evidence="9 10">
    <name type="scientific">Chitinophaga tropicalis</name>
    <dbReference type="NCBI Taxonomy" id="2683588"/>
    <lineage>
        <taxon>Bacteria</taxon>
        <taxon>Pseudomonadati</taxon>
        <taxon>Bacteroidota</taxon>
        <taxon>Chitinophagia</taxon>
        <taxon>Chitinophagales</taxon>
        <taxon>Chitinophagaceae</taxon>
        <taxon>Chitinophaga</taxon>
    </lineage>
</organism>
<dbReference type="GO" id="GO:0016763">
    <property type="term" value="F:pentosyltransferase activity"/>
    <property type="evidence" value="ECO:0007669"/>
    <property type="project" value="TreeGrafter"/>
</dbReference>
<keyword evidence="2" id="KW-1003">Cell membrane</keyword>
<dbReference type="AlphaFoldDB" id="A0A7K1U6L8"/>
<evidence type="ECO:0000256" key="5">
    <source>
        <dbReference type="ARBA" id="ARBA00022692"/>
    </source>
</evidence>
<evidence type="ECO:0000256" key="8">
    <source>
        <dbReference type="SAM" id="Phobius"/>
    </source>
</evidence>
<evidence type="ECO:0000256" key="6">
    <source>
        <dbReference type="ARBA" id="ARBA00022989"/>
    </source>
</evidence>
<evidence type="ECO:0008006" key="11">
    <source>
        <dbReference type="Google" id="ProtNLM"/>
    </source>
</evidence>
<feature type="transmembrane region" description="Helical" evidence="8">
    <location>
        <begin position="140"/>
        <end position="160"/>
    </location>
</feature>
<dbReference type="PANTHER" id="PTHR33908">
    <property type="entry name" value="MANNOSYLTRANSFERASE YKCB-RELATED"/>
    <property type="match status" value="1"/>
</dbReference>
<keyword evidence="7 8" id="KW-0472">Membrane</keyword>
<dbReference type="GO" id="GO:0009103">
    <property type="term" value="P:lipopolysaccharide biosynthetic process"/>
    <property type="evidence" value="ECO:0007669"/>
    <property type="project" value="UniProtKB-ARBA"/>
</dbReference>
<reference evidence="9 10" key="1">
    <citation type="submission" date="2019-12" db="EMBL/GenBank/DDBJ databases">
        <title>Chitinophaga sp. strain ysch24 (GDMCC 1.1355), whole genome shotgun sequence.</title>
        <authorList>
            <person name="Zhang X."/>
        </authorList>
    </citation>
    <scope>NUCLEOTIDE SEQUENCE [LARGE SCALE GENOMIC DNA]</scope>
    <source>
        <strain evidence="10">ysch24</strain>
    </source>
</reference>
<feature type="transmembrane region" description="Helical" evidence="8">
    <location>
        <begin position="360"/>
        <end position="378"/>
    </location>
</feature>
<dbReference type="EMBL" id="WRXN01000007">
    <property type="protein sequence ID" value="MVT10004.1"/>
    <property type="molecule type" value="Genomic_DNA"/>
</dbReference>
<feature type="transmembrane region" description="Helical" evidence="8">
    <location>
        <begin position="88"/>
        <end position="107"/>
    </location>
</feature>
<evidence type="ECO:0000313" key="9">
    <source>
        <dbReference type="EMBL" id="MVT10004.1"/>
    </source>
</evidence>
<name>A0A7K1U6L8_9BACT</name>
<keyword evidence="4" id="KW-0808">Transferase</keyword>
<dbReference type="RefSeq" id="WP_157307451.1">
    <property type="nucleotide sequence ID" value="NZ_WRXN01000007.1"/>
</dbReference>
<feature type="transmembrane region" description="Helical" evidence="8">
    <location>
        <begin position="167"/>
        <end position="182"/>
    </location>
</feature>
<keyword evidence="5 8" id="KW-0812">Transmembrane</keyword>
<feature type="transmembrane region" description="Helical" evidence="8">
    <location>
        <begin position="25"/>
        <end position="45"/>
    </location>
</feature>
<evidence type="ECO:0000256" key="1">
    <source>
        <dbReference type="ARBA" id="ARBA00004651"/>
    </source>
</evidence>
<keyword evidence="6 8" id="KW-1133">Transmembrane helix</keyword>
<comment type="caution">
    <text evidence="9">The sequence shown here is derived from an EMBL/GenBank/DDBJ whole genome shotgun (WGS) entry which is preliminary data.</text>
</comment>
<dbReference type="GO" id="GO:0005886">
    <property type="term" value="C:plasma membrane"/>
    <property type="evidence" value="ECO:0007669"/>
    <property type="project" value="UniProtKB-SubCell"/>
</dbReference>
<accession>A0A7K1U6L8</accession>
<evidence type="ECO:0000313" key="10">
    <source>
        <dbReference type="Proteomes" id="UP000461730"/>
    </source>
</evidence>
<comment type="subcellular location">
    <subcellularLocation>
        <location evidence="1">Cell membrane</location>
        <topology evidence="1">Multi-pass membrane protein</topology>
    </subcellularLocation>
</comment>
<dbReference type="Proteomes" id="UP000461730">
    <property type="component" value="Unassembled WGS sequence"/>
</dbReference>
<feature type="transmembrane region" description="Helical" evidence="8">
    <location>
        <begin position="385"/>
        <end position="406"/>
    </location>
</feature>
<feature type="transmembrane region" description="Helical" evidence="8">
    <location>
        <begin position="215"/>
        <end position="233"/>
    </location>
</feature>
<keyword evidence="3" id="KW-0328">Glycosyltransferase</keyword>
<dbReference type="InterPro" id="IPR050297">
    <property type="entry name" value="LipidA_mod_glycosyltrf_83"/>
</dbReference>
<evidence type="ECO:0000256" key="2">
    <source>
        <dbReference type="ARBA" id="ARBA00022475"/>
    </source>
</evidence>
<feature type="transmembrane region" description="Helical" evidence="8">
    <location>
        <begin position="119"/>
        <end position="134"/>
    </location>
</feature>
<proteinExistence type="predicted"/>
<dbReference type="PANTHER" id="PTHR33908:SF11">
    <property type="entry name" value="MEMBRANE PROTEIN"/>
    <property type="match status" value="1"/>
</dbReference>